<sequence>MECGVLGWFARQSLEEQRQRIDSCSDVGENNDSMITSIIKRETNEVDCTLMKNNDIISNNDTDTNATSIPIKTEQHEMADNSSNNSEHHHHHNEQVTKQRNDIKKEEDEEEEEAIAKELEELLCLSTEQKHQLVQATQGAEQEREAIRTVHTCLDAMHNSDWLLNKEVEETTSNFTSILNSGQMSKFLQWTDHNADSIDQLDYVRVAPETFNGGHDQGRSSSSEQHPTFVFGTDDCPQSLLGDHLCDEEPNNASSHNTTTAPLW</sequence>
<feature type="region of interest" description="Disordered" evidence="1">
    <location>
        <begin position="76"/>
        <end position="114"/>
    </location>
</feature>
<organism evidence="2">
    <name type="scientific">Proboscia inermis</name>
    <dbReference type="NCBI Taxonomy" id="420281"/>
    <lineage>
        <taxon>Eukaryota</taxon>
        <taxon>Sar</taxon>
        <taxon>Stramenopiles</taxon>
        <taxon>Ochrophyta</taxon>
        <taxon>Bacillariophyta</taxon>
        <taxon>Coscinodiscophyceae</taxon>
        <taxon>Rhizosoleniophycidae</taxon>
        <taxon>Rhizosoleniales</taxon>
        <taxon>Rhizosoleniaceae</taxon>
        <taxon>Proboscia</taxon>
    </lineage>
</organism>
<protein>
    <submittedName>
        <fullName evidence="2">Uncharacterized protein</fullName>
    </submittedName>
</protein>
<accession>A0A7S0BUN5</accession>
<name>A0A7S0BUN5_9STRA</name>
<feature type="compositionally biased region" description="Polar residues" evidence="1">
    <location>
        <begin position="251"/>
        <end position="264"/>
    </location>
</feature>
<feature type="compositionally biased region" description="Basic and acidic residues" evidence="1">
    <location>
        <begin position="93"/>
        <end position="106"/>
    </location>
</feature>
<dbReference type="EMBL" id="HBEL01000592">
    <property type="protein sequence ID" value="CAD8404162.1"/>
    <property type="molecule type" value="Transcribed_RNA"/>
</dbReference>
<evidence type="ECO:0000256" key="1">
    <source>
        <dbReference type="SAM" id="MobiDB-lite"/>
    </source>
</evidence>
<proteinExistence type="predicted"/>
<feature type="region of interest" description="Disordered" evidence="1">
    <location>
        <begin position="210"/>
        <end position="264"/>
    </location>
</feature>
<gene>
    <name evidence="2" type="ORF">PINE0816_LOCUS262</name>
</gene>
<evidence type="ECO:0000313" key="2">
    <source>
        <dbReference type="EMBL" id="CAD8404162.1"/>
    </source>
</evidence>
<dbReference type="AlphaFoldDB" id="A0A7S0BUN5"/>
<reference evidence="2" key="1">
    <citation type="submission" date="2021-01" db="EMBL/GenBank/DDBJ databases">
        <authorList>
            <person name="Corre E."/>
            <person name="Pelletier E."/>
            <person name="Niang G."/>
            <person name="Scheremetjew M."/>
            <person name="Finn R."/>
            <person name="Kale V."/>
            <person name="Holt S."/>
            <person name="Cochrane G."/>
            <person name="Meng A."/>
            <person name="Brown T."/>
            <person name="Cohen L."/>
        </authorList>
    </citation>
    <scope>NUCLEOTIDE SEQUENCE</scope>
    <source>
        <strain evidence="2">CCAP1064/1</strain>
    </source>
</reference>